<accession>A0A0V1HIQ1</accession>
<dbReference type="AlphaFoldDB" id="A0A0V1HIQ1"/>
<comment type="caution">
    <text evidence="1">The sequence shown here is derived from an EMBL/GenBank/DDBJ whole genome shotgun (WGS) entry which is preliminary data.</text>
</comment>
<evidence type="ECO:0000313" key="1">
    <source>
        <dbReference type="EMBL" id="KRZ10606.1"/>
    </source>
</evidence>
<organism evidence="1 2">
    <name type="scientific">Trichinella zimbabwensis</name>
    <dbReference type="NCBI Taxonomy" id="268475"/>
    <lineage>
        <taxon>Eukaryota</taxon>
        <taxon>Metazoa</taxon>
        <taxon>Ecdysozoa</taxon>
        <taxon>Nematoda</taxon>
        <taxon>Enoplea</taxon>
        <taxon>Dorylaimia</taxon>
        <taxon>Trichinellida</taxon>
        <taxon>Trichinellidae</taxon>
        <taxon>Trichinella</taxon>
    </lineage>
</organism>
<protein>
    <submittedName>
        <fullName evidence="1">Uncharacterized protein</fullName>
    </submittedName>
</protein>
<dbReference type="Proteomes" id="UP000055024">
    <property type="component" value="Unassembled WGS sequence"/>
</dbReference>
<sequence length="64" mass="7516">MSLFILRTSSRRREYLRLLNDVEIFCLLQLSFGIVHSRLKVRILNFSAWALILSGSVCNFNQQQ</sequence>
<gene>
    <name evidence="1" type="ORF">T11_5667</name>
</gene>
<proteinExistence type="predicted"/>
<dbReference type="EMBL" id="JYDP01000058">
    <property type="protein sequence ID" value="KRZ10606.1"/>
    <property type="molecule type" value="Genomic_DNA"/>
</dbReference>
<name>A0A0V1HIQ1_9BILA</name>
<reference evidence="1 2" key="1">
    <citation type="submission" date="2015-01" db="EMBL/GenBank/DDBJ databases">
        <title>Evolution of Trichinella species and genotypes.</title>
        <authorList>
            <person name="Korhonen P.K."/>
            <person name="Edoardo P."/>
            <person name="Giuseppe L.R."/>
            <person name="Gasser R.B."/>
        </authorList>
    </citation>
    <scope>NUCLEOTIDE SEQUENCE [LARGE SCALE GENOMIC DNA]</scope>
    <source>
        <strain evidence="1">ISS1029</strain>
    </source>
</reference>
<evidence type="ECO:0000313" key="2">
    <source>
        <dbReference type="Proteomes" id="UP000055024"/>
    </source>
</evidence>
<keyword evidence="2" id="KW-1185">Reference proteome</keyword>